<proteinExistence type="predicted"/>
<evidence type="ECO:0000313" key="2">
    <source>
        <dbReference type="Proteomes" id="UP000199548"/>
    </source>
</evidence>
<dbReference type="InterPro" id="IPR007391">
    <property type="entry name" value="Vancomycin_resist_VanW"/>
</dbReference>
<dbReference type="Pfam" id="PF04294">
    <property type="entry name" value="VanW"/>
    <property type="match status" value="1"/>
</dbReference>
<dbReference type="InterPro" id="IPR052913">
    <property type="entry name" value="Glycopeptide_resist_protein"/>
</dbReference>
<dbReference type="GO" id="GO:0016740">
    <property type="term" value="F:transferase activity"/>
    <property type="evidence" value="ECO:0007669"/>
    <property type="project" value="UniProtKB-KW"/>
</dbReference>
<keyword evidence="1" id="KW-0808">Transferase</keyword>
<dbReference type="RefSeq" id="WP_091019288.1">
    <property type="nucleotide sequence ID" value="NZ_CP041745.1"/>
</dbReference>
<name>A0A1I3URP3_9BURK</name>
<dbReference type="OrthoDB" id="9797191at2"/>
<dbReference type="SUPFAM" id="SSF53756">
    <property type="entry name" value="UDP-Glycosyltransferase/glycogen phosphorylase"/>
    <property type="match status" value="1"/>
</dbReference>
<dbReference type="EMBL" id="FOQU01000012">
    <property type="protein sequence ID" value="SFJ85575.1"/>
    <property type="molecule type" value="Genomic_DNA"/>
</dbReference>
<dbReference type="PANTHER" id="PTHR35788:SF1">
    <property type="entry name" value="EXPORTED PROTEIN"/>
    <property type="match status" value="1"/>
</dbReference>
<dbReference type="Gene3D" id="3.40.50.2000">
    <property type="entry name" value="Glycogen Phosphorylase B"/>
    <property type="match status" value="1"/>
</dbReference>
<dbReference type="Proteomes" id="UP000199548">
    <property type="component" value="Unassembled WGS sequence"/>
</dbReference>
<gene>
    <name evidence="1" type="ORF">SAMN05192543_11251</name>
</gene>
<protein>
    <submittedName>
        <fullName evidence="1">Glycosyl transferases group 1</fullName>
    </submittedName>
</protein>
<keyword evidence="2" id="KW-1185">Reference proteome</keyword>
<organism evidence="1 2">
    <name type="scientific">Paraburkholderia megapolitana</name>
    <dbReference type="NCBI Taxonomy" id="420953"/>
    <lineage>
        <taxon>Bacteria</taxon>
        <taxon>Pseudomonadati</taxon>
        <taxon>Pseudomonadota</taxon>
        <taxon>Betaproteobacteria</taxon>
        <taxon>Burkholderiales</taxon>
        <taxon>Burkholderiaceae</taxon>
        <taxon>Paraburkholderia</taxon>
    </lineage>
</organism>
<dbReference type="Pfam" id="PF13692">
    <property type="entry name" value="Glyco_trans_1_4"/>
    <property type="match status" value="1"/>
</dbReference>
<reference evidence="1 2" key="1">
    <citation type="submission" date="2016-10" db="EMBL/GenBank/DDBJ databases">
        <authorList>
            <person name="de Groot N.N."/>
        </authorList>
    </citation>
    <scope>NUCLEOTIDE SEQUENCE [LARGE SCALE GENOMIC DNA]</scope>
    <source>
        <strain evidence="1 2">LMG 23650</strain>
    </source>
</reference>
<dbReference type="STRING" id="420953.SAMN05192543_11251"/>
<evidence type="ECO:0000313" key="1">
    <source>
        <dbReference type="EMBL" id="SFJ85575.1"/>
    </source>
</evidence>
<accession>A0A1I3URP3</accession>
<dbReference type="PANTHER" id="PTHR35788">
    <property type="entry name" value="EXPORTED PROTEIN-RELATED"/>
    <property type="match status" value="1"/>
</dbReference>
<sequence>MKSPPPLTPASWQTPTRRDAAAFWVRAWGLRLRRIWRNLRDPSLRRWPASDTLADAALLAEVREPLWSNGHDQDFALIAGKVQNLRVARAAFDSVVVPAGGCLSFWQQVGRPLASRGYVVGREVRAGCVVPTIGGGLCQITNALATCAQRAGLELVERHGHSVRLHRADATGHADIDATVFWNYVDLRVRSPAAWRIEIELTDREFVLRLRGEADAHARAAPPSPRAWQRIEPAPAAARNCLTCDETACFRHRPVLRNVQGRCALLLDAWTPEFAQYVAGHHSTADRYSPVPARFWRKPAAPDWGPPPEDLRLLRLYAASVRRTIWQRLCARRQGRRQASLIAGQRWLAQAYAQQLRAEHAELLIDQALLPHLQLAGVLGGRMYDVLMPALPMAEIERRLDRATTSNVSSGAESLRDFRVDPLVARAELEALRHARRIVTPHADVASFMRAMEAPEVVELDWHLPAIQPSPHDVHREVGSRLLVVFVASALARKGAYELADALRGLPCRLRILGTPSDDATLWHGIDVEYSGYRSDWAQHARVAVLPAYVEHAPRAALRALAAGVPVIATPACGLSRVRGVTEVPSGDAAALRVALLAVLFEQQSNCKVATSK</sequence>
<dbReference type="AlphaFoldDB" id="A0A1I3URP3"/>